<feature type="compositionally biased region" description="Polar residues" evidence="6">
    <location>
        <begin position="82"/>
        <end position="93"/>
    </location>
</feature>
<dbReference type="InterPro" id="IPR001841">
    <property type="entry name" value="Znf_RING"/>
</dbReference>
<sequence>MSTNRRKRRGGAINSRQASKRSRLLASSAGEASAAEPIDLEESRVLSFDLAVDEIIDLTDESAEPEVIDLTGDDSVVQWEQNQQHPVVSSAADNSVVLLTSDDEEEPRDNDGSPLSSTRPAVTVTSPIWIEENSQQWEQNQQHPAGNPVVSSAADNSVVLLTSDDEEEPRDNDGTRPAAPVTSPTWIEENSQNRRKRRGGAVNSRQASKRSRLLASSAGEASAAEPIDLEESRVLSFDLAVDEIIDLTDESAEPEVIDLTGDDSVVQWEQNQQHPVVSSAADNSVVLLTSDDEEEPRDNDGSLLSNTRPAVTVTSPIWVDDYSEWEQNQEHPLVSSAANNSVVPLVNDDEEEPRDNDGPSATLTNVLYQDCFLGQWEQNQQHPAGNPVVSSAADNSVVLLTSDDEEEPRDNDGTRPAAPVTSPVQIEENSQWEQNQEHPLVSSAADNSVVPLVNDDEEEPRDNDGPSATLTNVLYQDCFLGQWEQNQQHPAGNPVVSSAADNSVVLLTSDDEEEPRDNDGTRPAAPVTSPTWIDDYSELLEGYEQQRRNLTPRSQQLLDSPVLRSYDEYETADDVTDVESEVTDVESEVTDVESEVTDVESEVTDVESEVTDVESEVTDVESEVTDVESEVTDVESEVTDVESEVTDVESEVIDIEYGAADMEYGAADIQYEAAYVEPEVRRSLDEELAISEEWQRAVRCPICMDFFSQIIRSVRQVVSTQCGHLFCSRCIAVALENSRACPTCRTELPPRDYHPVYF</sequence>
<accession>A0A7R5KEX7</accession>
<dbReference type="PROSITE" id="PS50089">
    <property type="entry name" value="ZF_RING_2"/>
    <property type="match status" value="1"/>
</dbReference>
<feature type="compositionally biased region" description="Polar residues" evidence="6">
    <location>
        <begin position="113"/>
        <end position="126"/>
    </location>
</feature>
<dbReference type="PANTHER" id="PTHR23041:SF78">
    <property type="entry name" value="E3 UBIQUITIN-PROTEIN LIGASE RNF4"/>
    <property type="match status" value="1"/>
</dbReference>
<protein>
    <submittedName>
        <fullName evidence="9">Uncharacterized protein LOC113995619 isoform X1</fullName>
    </submittedName>
</protein>
<dbReference type="SUPFAM" id="SSF57850">
    <property type="entry name" value="RING/U-box"/>
    <property type="match status" value="1"/>
</dbReference>
<organism evidence="8 9">
    <name type="scientific">Pipra filicauda</name>
    <name type="common">Wire-tailed manakin</name>
    <dbReference type="NCBI Taxonomy" id="649802"/>
    <lineage>
        <taxon>Eukaryota</taxon>
        <taxon>Metazoa</taxon>
        <taxon>Chordata</taxon>
        <taxon>Craniata</taxon>
        <taxon>Vertebrata</taxon>
        <taxon>Euteleostomi</taxon>
        <taxon>Archelosauria</taxon>
        <taxon>Archosauria</taxon>
        <taxon>Dinosauria</taxon>
        <taxon>Saurischia</taxon>
        <taxon>Theropoda</taxon>
        <taxon>Coelurosauria</taxon>
        <taxon>Aves</taxon>
        <taxon>Neognathae</taxon>
        <taxon>Neoaves</taxon>
        <taxon>Telluraves</taxon>
        <taxon>Australaves</taxon>
        <taxon>Passeriformes</taxon>
        <taxon>Pipridae</taxon>
        <taxon>Pipra</taxon>
    </lineage>
</organism>
<gene>
    <name evidence="9" type="primary">LOC113995619</name>
</gene>
<dbReference type="Proteomes" id="UP000504627">
    <property type="component" value="Unplaced"/>
</dbReference>
<feature type="region of interest" description="Disordered" evidence="6">
    <location>
        <begin position="1"/>
        <end position="36"/>
    </location>
</feature>
<dbReference type="Pfam" id="PF13923">
    <property type="entry name" value="zf-C3HC4_2"/>
    <property type="match status" value="1"/>
</dbReference>
<reference evidence="9" key="1">
    <citation type="submission" date="2025-08" db="UniProtKB">
        <authorList>
            <consortium name="RefSeq"/>
        </authorList>
    </citation>
    <scope>IDENTIFICATION</scope>
    <source>
        <tissue evidence="9">Muscle</tissue>
    </source>
</reference>
<name>A0A7R5KEX7_9PASS</name>
<dbReference type="InterPro" id="IPR017907">
    <property type="entry name" value="Znf_RING_CS"/>
</dbReference>
<dbReference type="PROSITE" id="PS00518">
    <property type="entry name" value="ZF_RING_1"/>
    <property type="match status" value="1"/>
</dbReference>
<dbReference type="SUPFAM" id="SSF57997">
    <property type="entry name" value="Tropomyosin"/>
    <property type="match status" value="1"/>
</dbReference>
<dbReference type="InterPro" id="IPR013083">
    <property type="entry name" value="Znf_RING/FYVE/PHD"/>
</dbReference>
<dbReference type="Gene3D" id="3.30.40.10">
    <property type="entry name" value="Zinc/RING finger domain, C3HC4 (zinc finger)"/>
    <property type="match status" value="1"/>
</dbReference>
<feature type="domain" description="RING-type" evidence="7">
    <location>
        <begin position="700"/>
        <end position="745"/>
    </location>
</feature>
<dbReference type="GO" id="GO:0008270">
    <property type="term" value="F:zinc ion binding"/>
    <property type="evidence" value="ECO:0007669"/>
    <property type="project" value="UniProtKB-KW"/>
</dbReference>
<evidence type="ECO:0000313" key="8">
    <source>
        <dbReference type="Proteomes" id="UP000504627"/>
    </source>
</evidence>
<feature type="region of interest" description="Disordered" evidence="6">
    <location>
        <begin position="510"/>
        <end position="531"/>
    </location>
</feature>
<feature type="compositionally biased region" description="Low complexity" evidence="6">
    <location>
        <begin position="24"/>
        <end position="36"/>
    </location>
</feature>
<proteinExistence type="predicted"/>
<evidence type="ECO:0000256" key="4">
    <source>
        <dbReference type="PROSITE-ProRule" id="PRU00175"/>
    </source>
</evidence>
<feature type="compositionally biased region" description="Low complexity" evidence="6">
    <location>
        <begin position="213"/>
        <end position="224"/>
    </location>
</feature>
<dbReference type="InParanoid" id="A0A7R5KEX7"/>
<dbReference type="InterPro" id="IPR047134">
    <property type="entry name" value="RNF4"/>
</dbReference>
<dbReference type="SMART" id="SM00184">
    <property type="entry name" value="RING"/>
    <property type="match status" value="1"/>
</dbReference>
<feature type="compositionally biased region" description="Basic residues" evidence="6">
    <location>
        <begin position="1"/>
        <end position="10"/>
    </location>
</feature>
<feature type="region of interest" description="Disordered" evidence="6">
    <location>
        <begin position="403"/>
        <end position="448"/>
    </location>
</feature>
<evidence type="ECO:0000256" key="6">
    <source>
        <dbReference type="SAM" id="MobiDB-lite"/>
    </source>
</evidence>
<evidence type="ECO:0000259" key="7">
    <source>
        <dbReference type="PROSITE" id="PS50089"/>
    </source>
</evidence>
<evidence type="ECO:0000313" key="9">
    <source>
        <dbReference type="RefSeq" id="XP_039235492.1"/>
    </source>
</evidence>
<keyword evidence="2 4" id="KW-0863">Zinc-finger</keyword>
<keyword evidence="3" id="KW-0862">Zinc</keyword>
<feature type="region of interest" description="Disordered" evidence="6">
    <location>
        <begin position="82"/>
        <end position="224"/>
    </location>
</feature>
<dbReference type="AlphaFoldDB" id="A0A7R5KEX7"/>
<keyword evidence="8" id="KW-1185">Reference proteome</keyword>
<feature type="compositionally biased region" description="Low complexity" evidence="6">
    <location>
        <begin position="128"/>
        <end position="142"/>
    </location>
</feature>
<evidence type="ECO:0000256" key="1">
    <source>
        <dbReference type="ARBA" id="ARBA00022723"/>
    </source>
</evidence>
<evidence type="ECO:0000256" key="3">
    <source>
        <dbReference type="ARBA" id="ARBA00022833"/>
    </source>
</evidence>
<evidence type="ECO:0000256" key="5">
    <source>
        <dbReference type="SAM" id="Coils"/>
    </source>
</evidence>
<dbReference type="Gene3D" id="1.20.5.340">
    <property type="match status" value="1"/>
</dbReference>
<evidence type="ECO:0000256" key="2">
    <source>
        <dbReference type="ARBA" id="ARBA00022771"/>
    </source>
</evidence>
<keyword evidence="1" id="KW-0479">Metal-binding</keyword>
<dbReference type="PANTHER" id="PTHR23041">
    <property type="entry name" value="RING FINGER DOMAIN-CONTAINING"/>
    <property type="match status" value="1"/>
</dbReference>
<feature type="compositionally biased region" description="Polar residues" evidence="6">
    <location>
        <begin position="422"/>
        <end position="434"/>
    </location>
</feature>
<feature type="coiled-coil region" evidence="5">
    <location>
        <begin position="575"/>
        <end position="651"/>
    </location>
</feature>
<dbReference type="GeneID" id="113995619"/>
<dbReference type="RefSeq" id="XP_039235492.1">
    <property type="nucleotide sequence ID" value="XM_039379558.1"/>
</dbReference>
<keyword evidence="5" id="KW-0175">Coiled coil</keyword>